<dbReference type="SUPFAM" id="SSF47762">
    <property type="entry name" value="PAH2 domain"/>
    <property type="match status" value="1"/>
</dbReference>
<dbReference type="InterPro" id="IPR003822">
    <property type="entry name" value="PAH"/>
</dbReference>
<name>A0A2J6SCY7_HYAVF</name>
<dbReference type="Proteomes" id="UP000235786">
    <property type="component" value="Unassembled WGS sequence"/>
</dbReference>
<gene>
    <name evidence="4" type="ORF">L207DRAFT_505652</name>
</gene>
<evidence type="ECO:0000256" key="3">
    <source>
        <dbReference type="PROSITE-ProRule" id="PRU00810"/>
    </source>
</evidence>
<keyword evidence="5" id="KW-1185">Reference proteome</keyword>
<dbReference type="PROSITE" id="PS51477">
    <property type="entry name" value="PAH"/>
    <property type="match status" value="1"/>
</dbReference>
<dbReference type="EMBL" id="KZ613937">
    <property type="protein sequence ID" value="PMD48619.1"/>
    <property type="molecule type" value="Genomic_DNA"/>
</dbReference>
<comment type="subcellular location">
    <subcellularLocation>
        <location evidence="1 3">Nucleus</location>
    </subcellularLocation>
</comment>
<evidence type="ECO:0008006" key="6">
    <source>
        <dbReference type="Google" id="ProtNLM"/>
    </source>
</evidence>
<keyword evidence="2 3" id="KW-0539">Nucleus</keyword>
<reference evidence="4 5" key="1">
    <citation type="submission" date="2016-04" db="EMBL/GenBank/DDBJ databases">
        <title>A degradative enzymes factory behind the ericoid mycorrhizal symbiosis.</title>
        <authorList>
            <consortium name="DOE Joint Genome Institute"/>
            <person name="Martino E."/>
            <person name="Morin E."/>
            <person name="Grelet G."/>
            <person name="Kuo A."/>
            <person name="Kohler A."/>
            <person name="Daghino S."/>
            <person name="Barry K."/>
            <person name="Choi C."/>
            <person name="Cichocki N."/>
            <person name="Clum A."/>
            <person name="Copeland A."/>
            <person name="Hainaut M."/>
            <person name="Haridas S."/>
            <person name="Labutti K."/>
            <person name="Lindquist E."/>
            <person name="Lipzen A."/>
            <person name="Khouja H.-R."/>
            <person name="Murat C."/>
            <person name="Ohm R."/>
            <person name="Olson A."/>
            <person name="Spatafora J."/>
            <person name="Veneault-Fourrey C."/>
            <person name="Henrissat B."/>
            <person name="Grigoriev I."/>
            <person name="Martin F."/>
            <person name="Perotto S."/>
        </authorList>
    </citation>
    <scope>NUCLEOTIDE SEQUENCE [LARGE SCALE GENOMIC DNA]</scope>
    <source>
        <strain evidence="4 5">F</strain>
    </source>
</reference>
<protein>
    <recommendedName>
        <fullName evidence="6">PAH2 domain-containing protein</fullName>
    </recommendedName>
</protein>
<sequence>MTEEAPACRADPGAMPRAMAYISEVQKRLFPERDEEYQHFIKLFSDYIGGKSLEQMQAEMKTLFKDEPDLVKGFEEFLPVPAPKATEDKGGELGDAAI</sequence>
<dbReference type="AlphaFoldDB" id="A0A2J6SCY7"/>
<accession>A0A2J6SCY7</accession>
<evidence type="ECO:0000256" key="1">
    <source>
        <dbReference type="ARBA" id="ARBA00004123"/>
    </source>
</evidence>
<dbReference type="GO" id="GO:0005634">
    <property type="term" value="C:nucleus"/>
    <property type="evidence" value="ECO:0007669"/>
    <property type="project" value="UniProtKB-SubCell"/>
</dbReference>
<dbReference type="GO" id="GO:0006355">
    <property type="term" value="P:regulation of DNA-templated transcription"/>
    <property type="evidence" value="ECO:0007669"/>
    <property type="project" value="InterPro"/>
</dbReference>
<evidence type="ECO:0000313" key="4">
    <source>
        <dbReference type="EMBL" id="PMD48619.1"/>
    </source>
</evidence>
<dbReference type="Pfam" id="PF02671">
    <property type="entry name" value="PAH"/>
    <property type="match status" value="1"/>
</dbReference>
<evidence type="ECO:0000256" key="2">
    <source>
        <dbReference type="ARBA" id="ARBA00023242"/>
    </source>
</evidence>
<dbReference type="InterPro" id="IPR036600">
    <property type="entry name" value="PAH_sf"/>
</dbReference>
<dbReference type="Gene3D" id="1.20.1160.11">
    <property type="entry name" value="Paired amphipathic helix"/>
    <property type="match status" value="1"/>
</dbReference>
<evidence type="ECO:0000313" key="5">
    <source>
        <dbReference type="Proteomes" id="UP000235786"/>
    </source>
</evidence>
<proteinExistence type="predicted"/>
<dbReference type="OrthoDB" id="3503297at2759"/>
<organism evidence="4 5">
    <name type="scientific">Hyaloscypha variabilis (strain UAMH 11265 / GT02V1 / F)</name>
    <name type="common">Meliniomyces variabilis</name>
    <dbReference type="NCBI Taxonomy" id="1149755"/>
    <lineage>
        <taxon>Eukaryota</taxon>
        <taxon>Fungi</taxon>
        <taxon>Dikarya</taxon>
        <taxon>Ascomycota</taxon>
        <taxon>Pezizomycotina</taxon>
        <taxon>Leotiomycetes</taxon>
        <taxon>Helotiales</taxon>
        <taxon>Hyaloscyphaceae</taxon>
        <taxon>Hyaloscypha</taxon>
        <taxon>Hyaloscypha variabilis</taxon>
    </lineage>
</organism>